<evidence type="ECO:0000313" key="2">
    <source>
        <dbReference type="Proteomes" id="UP000768646"/>
    </source>
</evidence>
<organism evidence="1 2">
    <name type="scientific">Pneumocystis oryctolagi</name>
    <dbReference type="NCBI Taxonomy" id="42067"/>
    <lineage>
        <taxon>Eukaryota</taxon>
        <taxon>Fungi</taxon>
        <taxon>Dikarya</taxon>
        <taxon>Ascomycota</taxon>
        <taxon>Taphrinomycotina</taxon>
        <taxon>Pneumocystomycetes</taxon>
        <taxon>Pneumocystaceae</taxon>
        <taxon>Pneumocystis</taxon>
    </lineage>
</organism>
<dbReference type="EMBL" id="JABTEG010000001">
    <property type="protein sequence ID" value="KAG4306260.1"/>
    <property type="molecule type" value="Genomic_DNA"/>
</dbReference>
<protein>
    <submittedName>
        <fullName evidence="1">Uncharacterized protein</fullName>
    </submittedName>
</protein>
<reference evidence="1 2" key="1">
    <citation type="journal article" date="2021" name="Commun. Biol.">
        <title>Genomic insights into the host specific adaptation of the Pneumocystis genus.</title>
        <authorList>
            <person name="Cisse O.H."/>
            <person name="Ma L."/>
            <person name="Dekker J.P."/>
            <person name="Khil P.P."/>
            <person name="Youn J.-H."/>
            <person name="Brenchley J.M."/>
            <person name="Blair R."/>
            <person name="Pahar B."/>
            <person name="Chabe M."/>
            <person name="Van Rompay K.K.A."/>
            <person name="Keesler R."/>
            <person name="Sukura A."/>
            <person name="Hirsch V."/>
            <person name="Kutty G."/>
            <person name="Liu Y."/>
            <person name="Peng L."/>
            <person name="Chen J."/>
            <person name="Song J."/>
            <person name="Weissenbacher-Lang C."/>
            <person name="Xu J."/>
            <person name="Upham N.S."/>
            <person name="Stajich J.E."/>
            <person name="Cuomo C.A."/>
            <person name="Cushion M.T."/>
            <person name="Kovacs J.A."/>
        </authorList>
    </citation>
    <scope>NUCLEOTIDE SEQUENCE [LARGE SCALE GENOMIC DNA]</scope>
    <source>
        <strain evidence="1 2">RABM</strain>
    </source>
</reference>
<comment type="caution">
    <text evidence="1">The sequence shown here is derived from an EMBL/GenBank/DDBJ whole genome shotgun (WGS) entry which is preliminary data.</text>
</comment>
<sequence length="215" mass="24646">MFRILRVSFVRALVRQTGLFVAWLPVLIFVHDHCVSIGMVQGVSMQPTLNPDANGLWNDWVLLKRWGIHRQDGTLAIERGQVVMLSASFWCVLNIHDELWCFNAQNNLRDENTSPVEPKTYLAKRVLALEGDIVETRSRVPTRIKVPKGYVWIEGDEGFRSRDSNTYGVIPTALIDAKITHIIWPWWRIGRVDQSSGKHLRVWPQTAKDSCVTSE</sequence>
<evidence type="ECO:0000313" key="1">
    <source>
        <dbReference type="EMBL" id="KAG4306260.1"/>
    </source>
</evidence>
<accession>A0ACB7CFF8</accession>
<dbReference type="Proteomes" id="UP000768646">
    <property type="component" value="Unassembled WGS sequence"/>
</dbReference>
<gene>
    <name evidence="1" type="ORF">PORY_000248</name>
</gene>
<name>A0ACB7CFF8_9ASCO</name>
<proteinExistence type="predicted"/>
<keyword evidence="2" id="KW-1185">Reference proteome</keyword>